<dbReference type="RefSeq" id="WP_208874704.1">
    <property type="nucleotide sequence ID" value="NZ_CP031320.1"/>
</dbReference>
<keyword evidence="2" id="KW-0732">Signal</keyword>
<dbReference type="Gene3D" id="3.40.190.10">
    <property type="entry name" value="Periplasmic binding protein-like II"/>
    <property type="match status" value="1"/>
</dbReference>
<dbReference type="InterPro" id="IPR050490">
    <property type="entry name" value="Bact_solute-bd_prot1"/>
</dbReference>
<protein>
    <submittedName>
        <fullName evidence="3">Sugar ABC transporter substrate-binding protein</fullName>
    </submittedName>
</protein>
<dbReference type="CDD" id="cd13585">
    <property type="entry name" value="PBP2_TMBP_like"/>
    <property type="match status" value="1"/>
</dbReference>
<feature type="region of interest" description="Disordered" evidence="1">
    <location>
        <begin position="425"/>
        <end position="447"/>
    </location>
</feature>
<dbReference type="KEGG" id="sarm:DVA86_00265"/>
<dbReference type="EMBL" id="CP031320">
    <property type="protein sequence ID" value="AXK31310.1"/>
    <property type="molecule type" value="Genomic_DNA"/>
</dbReference>
<accession>A0A345XI44</accession>
<dbReference type="InterPro" id="IPR006059">
    <property type="entry name" value="SBP"/>
</dbReference>
<evidence type="ECO:0000256" key="2">
    <source>
        <dbReference type="SAM" id="SignalP"/>
    </source>
</evidence>
<dbReference type="Proteomes" id="UP000254425">
    <property type="component" value="Chromosome"/>
</dbReference>
<evidence type="ECO:0000256" key="1">
    <source>
        <dbReference type="SAM" id="MobiDB-lite"/>
    </source>
</evidence>
<keyword evidence="4" id="KW-1185">Reference proteome</keyword>
<evidence type="ECO:0000313" key="3">
    <source>
        <dbReference type="EMBL" id="AXK31310.1"/>
    </source>
</evidence>
<feature type="compositionally biased region" description="Polar residues" evidence="1">
    <location>
        <begin position="427"/>
        <end position="447"/>
    </location>
</feature>
<dbReference type="PROSITE" id="PS51257">
    <property type="entry name" value="PROKAR_LIPOPROTEIN"/>
    <property type="match status" value="1"/>
</dbReference>
<dbReference type="Pfam" id="PF01547">
    <property type="entry name" value="SBP_bac_1"/>
    <property type="match status" value="1"/>
</dbReference>
<dbReference type="PANTHER" id="PTHR43649:SF12">
    <property type="entry name" value="DIACETYLCHITOBIOSE BINDING PROTEIN DASA"/>
    <property type="match status" value="1"/>
</dbReference>
<name>A0A345XI44_9ACTN</name>
<dbReference type="PANTHER" id="PTHR43649">
    <property type="entry name" value="ARABINOSE-BINDING PROTEIN-RELATED"/>
    <property type="match status" value="1"/>
</dbReference>
<gene>
    <name evidence="3" type="ORF">DVA86_00265</name>
</gene>
<reference evidence="3 4" key="1">
    <citation type="submission" date="2018-07" db="EMBL/GenBank/DDBJ databases">
        <title>Draft genome of the type strain Streptomyces armeniacus ATCC 15676.</title>
        <authorList>
            <person name="Labana P."/>
            <person name="Gosse J.T."/>
            <person name="Boddy C.N."/>
        </authorList>
    </citation>
    <scope>NUCLEOTIDE SEQUENCE [LARGE SCALE GENOMIC DNA]</scope>
    <source>
        <strain evidence="3 4">ATCC 15676</strain>
    </source>
</reference>
<feature type="chain" id="PRO_5039629029" evidence="2">
    <location>
        <begin position="32"/>
        <end position="447"/>
    </location>
</feature>
<evidence type="ECO:0000313" key="4">
    <source>
        <dbReference type="Proteomes" id="UP000254425"/>
    </source>
</evidence>
<proteinExistence type="predicted"/>
<feature type="signal peptide" evidence="2">
    <location>
        <begin position="1"/>
        <end position="31"/>
    </location>
</feature>
<organism evidence="3 4">
    <name type="scientific">Streptomyces armeniacus</name>
    <dbReference type="NCBI Taxonomy" id="83291"/>
    <lineage>
        <taxon>Bacteria</taxon>
        <taxon>Bacillati</taxon>
        <taxon>Actinomycetota</taxon>
        <taxon>Actinomycetes</taxon>
        <taxon>Kitasatosporales</taxon>
        <taxon>Streptomycetaceae</taxon>
        <taxon>Streptomyces</taxon>
    </lineage>
</organism>
<dbReference type="AlphaFoldDB" id="A0A345XI44"/>
<dbReference type="SUPFAM" id="SSF53850">
    <property type="entry name" value="Periplasmic binding protein-like II"/>
    <property type="match status" value="1"/>
</dbReference>
<sequence length="447" mass="47219">MRVRRSAPGRPVLRRTAALAAVSALTMAATACGGGSSTGDEGSNKNPGTLTYWATNQGSSLEHDKKVLTPELKKFEKETGIDVKLEVVPWDSLLDRILAATSSGQGPDVLNIGNTWSASLQATGALLPWDAKNLKKIGGKDRFTPSALAAAGAEGKPPAAVPLYSLAYGLYYNKQMFKDAGIAKPPETWDELVDTGKKLTGDGKYGLAVEGGNPVENAHHAFVFGKQHGADFFDSSGEPTFDKPANVKAVKQYVDFLASDGIAAEGNAEYAKNESVRDFATGKAGMLLWQAAASSLKSHGMKPDEYGVAPVPAQSADASGERAVNTMVAGINLAVFKNTDNLDGALKFVKFMTSTEEQKALNGTYGSIPPVKEAQQDAAFSTPDLKVLRDVLANSSAPLPQVPDESKFETLVGTAMKELFAEAASGKSVSTGTVQERLTEAQQQMQK</sequence>